<dbReference type="EMBL" id="WQLB01000009">
    <property type="protein sequence ID" value="MVN86819.1"/>
    <property type="molecule type" value="Genomic_DNA"/>
</dbReference>
<accession>A0A7C9M8D1</accession>
<dbReference type="Proteomes" id="UP000483286">
    <property type="component" value="Unassembled WGS sequence"/>
</dbReference>
<evidence type="ECO:0000313" key="3">
    <source>
        <dbReference type="Proteomes" id="UP000483286"/>
    </source>
</evidence>
<organism evidence="2 3">
    <name type="scientific">Deinococcus arboris</name>
    <dbReference type="NCBI Taxonomy" id="2682977"/>
    <lineage>
        <taxon>Bacteria</taxon>
        <taxon>Thermotogati</taxon>
        <taxon>Deinococcota</taxon>
        <taxon>Deinococci</taxon>
        <taxon>Deinococcales</taxon>
        <taxon>Deinococcaceae</taxon>
        <taxon>Deinococcus</taxon>
    </lineage>
</organism>
<proteinExistence type="predicted"/>
<name>A0A7C9M8D1_9DEIO</name>
<sequence length="94" mass="10163">MKPSIGRIVHVVLASGAHRPATVVNAFDNDRPNVAVFLDVTNDLGHSVHTEEGADIFPESSAAFVRIGGVAQLDSVPHDEDTKAPGTWHWPERE</sequence>
<gene>
    <name evidence="2" type="ORF">GO986_08590</name>
</gene>
<feature type="region of interest" description="Disordered" evidence="1">
    <location>
        <begin position="75"/>
        <end position="94"/>
    </location>
</feature>
<dbReference type="AlphaFoldDB" id="A0A7C9M8D1"/>
<reference evidence="2 3" key="1">
    <citation type="submission" date="2019-12" db="EMBL/GenBank/DDBJ databases">
        <title>Deinococcus sp. HMF7620 Genome sequencing and assembly.</title>
        <authorList>
            <person name="Kang H."/>
            <person name="Kim H."/>
            <person name="Joh K."/>
        </authorList>
    </citation>
    <scope>NUCLEOTIDE SEQUENCE [LARGE SCALE GENOMIC DNA]</scope>
    <source>
        <strain evidence="2 3">HMF7620</strain>
    </source>
</reference>
<evidence type="ECO:0000313" key="2">
    <source>
        <dbReference type="EMBL" id="MVN86819.1"/>
    </source>
</evidence>
<protein>
    <submittedName>
        <fullName evidence="2">Uncharacterized protein</fullName>
    </submittedName>
</protein>
<dbReference type="RefSeq" id="WP_157458871.1">
    <property type="nucleotide sequence ID" value="NZ_WQLB01000009.1"/>
</dbReference>
<keyword evidence="3" id="KW-1185">Reference proteome</keyword>
<comment type="caution">
    <text evidence="2">The sequence shown here is derived from an EMBL/GenBank/DDBJ whole genome shotgun (WGS) entry which is preliminary data.</text>
</comment>
<evidence type="ECO:0000256" key="1">
    <source>
        <dbReference type="SAM" id="MobiDB-lite"/>
    </source>
</evidence>